<dbReference type="PROSITE" id="PS50937">
    <property type="entry name" value="HTH_MERR_2"/>
    <property type="match status" value="1"/>
</dbReference>
<evidence type="ECO:0000259" key="3">
    <source>
        <dbReference type="PROSITE" id="PS50937"/>
    </source>
</evidence>
<dbReference type="SUPFAM" id="SSF46955">
    <property type="entry name" value="Putative DNA-binding domain"/>
    <property type="match status" value="1"/>
</dbReference>
<dbReference type="Gene3D" id="1.10.1660.10">
    <property type="match status" value="1"/>
</dbReference>
<accession>A0A1Y2L6Y1</accession>
<dbReference type="Proteomes" id="UP000193396">
    <property type="component" value="Unassembled WGS sequence"/>
</dbReference>
<dbReference type="InterPro" id="IPR000551">
    <property type="entry name" value="MerR-type_HTH_dom"/>
</dbReference>
<dbReference type="RefSeq" id="WP_085620725.1">
    <property type="nucleotide sequence ID" value="NZ_CAXBPE010000006.1"/>
</dbReference>
<gene>
    <name evidence="4" type="ORF">TALK_18925</name>
</gene>
<evidence type="ECO:0000256" key="2">
    <source>
        <dbReference type="SAM" id="Coils"/>
    </source>
</evidence>
<feature type="domain" description="HTH merR-type" evidence="3">
    <location>
        <begin position="4"/>
        <end position="71"/>
    </location>
</feature>
<evidence type="ECO:0000256" key="1">
    <source>
        <dbReference type="ARBA" id="ARBA00023125"/>
    </source>
</evidence>
<keyword evidence="2" id="KW-0175">Coiled coil</keyword>
<protein>
    <submittedName>
        <fullName evidence="4">MerR family transcriptional regulator</fullName>
    </submittedName>
</protein>
<feature type="coiled-coil region" evidence="2">
    <location>
        <begin position="79"/>
        <end position="123"/>
    </location>
</feature>
<keyword evidence="1" id="KW-0238">DNA-binding</keyword>
<dbReference type="GO" id="GO:0003677">
    <property type="term" value="F:DNA binding"/>
    <property type="evidence" value="ECO:0007669"/>
    <property type="project" value="UniProtKB-KW"/>
</dbReference>
<evidence type="ECO:0000313" key="4">
    <source>
        <dbReference type="EMBL" id="OSQ44356.1"/>
    </source>
</evidence>
<keyword evidence="5" id="KW-1185">Reference proteome</keyword>
<dbReference type="AlphaFoldDB" id="A0A1Y2L6Y1"/>
<reference evidence="4 5" key="1">
    <citation type="submission" date="2014-03" db="EMBL/GenBank/DDBJ databases">
        <title>The draft genome sequence of Thalassospira alkalitolerans JCM 18968.</title>
        <authorList>
            <person name="Lai Q."/>
            <person name="Shao Z."/>
        </authorList>
    </citation>
    <scope>NUCLEOTIDE SEQUENCE [LARGE SCALE GENOMIC DNA]</scope>
    <source>
        <strain evidence="4 5">JCM 18968</strain>
    </source>
</reference>
<dbReference type="InterPro" id="IPR047057">
    <property type="entry name" value="MerR_fam"/>
</dbReference>
<evidence type="ECO:0000313" key="5">
    <source>
        <dbReference type="Proteomes" id="UP000193396"/>
    </source>
</evidence>
<sequence>MNDSYSITDLAREFDVTTRTIRFYEDQELIAPVRQGQTRIYSQRDRVRLRLIMRGKRLGFSLKEIRDLLDLYDTDRSEIMQLSILVNKINERRDTLRKQRQDIDATLDELDKLEETCQEELTRKSDN</sequence>
<dbReference type="SMART" id="SM00422">
    <property type="entry name" value="HTH_MERR"/>
    <property type="match status" value="1"/>
</dbReference>
<dbReference type="EMBL" id="JFKB01000019">
    <property type="protein sequence ID" value="OSQ44356.1"/>
    <property type="molecule type" value="Genomic_DNA"/>
</dbReference>
<dbReference type="InterPro" id="IPR009061">
    <property type="entry name" value="DNA-bd_dom_put_sf"/>
</dbReference>
<name>A0A1Y2L6Y1_9PROT</name>
<dbReference type="GO" id="GO:0003700">
    <property type="term" value="F:DNA-binding transcription factor activity"/>
    <property type="evidence" value="ECO:0007669"/>
    <property type="project" value="InterPro"/>
</dbReference>
<comment type="caution">
    <text evidence="4">The sequence shown here is derived from an EMBL/GenBank/DDBJ whole genome shotgun (WGS) entry which is preliminary data.</text>
</comment>
<dbReference type="PANTHER" id="PTHR30204:SF58">
    <property type="entry name" value="HTH-TYPE TRANSCRIPTIONAL REGULATOR YFMP"/>
    <property type="match status" value="1"/>
</dbReference>
<proteinExistence type="predicted"/>
<dbReference type="PANTHER" id="PTHR30204">
    <property type="entry name" value="REDOX-CYCLING DRUG-SENSING TRANSCRIPTIONAL ACTIVATOR SOXR"/>
    <property type="match status" value="1"/>
</dbReference>
<dbReference type="Pfam" id="PF13411">
    <property type="entry name" value="MerR_1"/>
    <property type="match status" value="1"/>
</dbReference>
<dbReference type="CDD" id="cd04776">
    <property type="entry name" value="HTH_GnyR"/>
    <property type="match status" value="1"/>
</dbReference>
<dbReference type="OrthoDB" id="9803659at2"/>
<organism evidence="4 5">
    <name type="scientific">Thalassospira alkalitolerans</name>
    <dbReference type="NCBI Taxonomy" id="1293890"/>
    <lineage>
        <taxon>Bacteria</taxon>
        <taxon>Pseudomonadati</taxon>
        <taxon>Pseudomonadota</taxon>
        <taxon>Alphaproteobacteria</taxon>
        <taxon>Rhodospirillales</taxon>
        <taxon>Thalassospiraceae</taxon>
        <taxon>Thalassospira</taxon>
    </lineage>
</organism>
<dbReference type="STRING" id="1293890.TALK_18925"/>